<feature type="signal peptide" evidence="1">
    <location>
        <begin position="1"/>
        <end position="22"/>
    </location>
</feature>
<dbReference type="AlphaFoldDB" id="A0A016WUG7"/>
<comment type="caution">
    <text evidence="2">The sequence shown here is derived from an EMBL/GenBank/DDBJ whole genome shotgun (WGS) entry which is preliminary data.</text>
</comment>
<dbReference type="Proteomes" id="UP000024635">
    <property type="component" value="Unassembled WGS sequence"/>
</dbReference>
<keyword evidence="1" id="KW-0732">Signal</keyword>
<dbReference type="OrthoDB" id="5886123at2759"/>
<accession>A0A016WUG7</accession>
<name>A0A016WUG7_9BILA</name>
<evidence type="ECO:0000256" key="1">
    <source>
        <dbReference type="SAM" id="SignalP"/>
    </source>
</evidence>
<organism evidence="2 3">
    <name type="scientific">Ancylostoma ceylanicum</name>
    <dbReference type="NCBI Taxonomy" id="53326"/>
    <lineage>
        <taxon>Eukaryota</taxon>
        <taxon>Metazoa</taxon>
        <taxon>Ecdysozoa</taxon>
        <taxon>Nematoda</taxon>
        <taxon>Chromadorea</taxon>
        <taxon>Rhabditida</taxon>
        <taxon>Rhabditina</taxon>
        <taxon>Rhabditomorpha</taxon>
        <taxon>Strongyloidea</taxon>
        <taxon>Ancylostomatidae</taxon>
        <taxon>Ancylostomatinae</taxon>
        <taxon>Ancylostoma</taxon>
    </lineage>
</organism>
<keyword evidence="3" id="KW-1185">Reference proteome</keyword>
<evidence type="ECO:0008006" key="4">
    <source>
        <dbReference type="Google" id="ProtNLM"/>
    </source>
</evidence>
<evidence type="ECO:0000313" key="2">
    <source>
        <dbReference type="EMBL" id="EYC42658.1"/>
    </source>
</evidence>
<sequence length="171" mass="19341">MMWLGALLTASVIWLLFHDVASYDVPTKLRISYKPIPGFGCKNSMISDEWRTYVLNFHNKMRRNLATGKVKAANNQMAAMAVNINELLWDCNIEKHASDNMCGAALAQNYYAITETFKNKKDCNVTVQTNTLLKSWWSQSTAIDLKQSQDYTADAEQKAPKFSHVISAKLV</sequence>
<evidence type="ECO:0000313" key="3">
    <source>
        <dbReference type="Proteomes" id="UP000024635"/>
    </source>
</evidence>
<protein>
    <recommendedName>
        <fullName evidence="4">SCP domain-containing protein</fullName>
    </recommendedName>
</protein>
<dbReference type="EMBL" id="JARK01000122">
    <property type="protein sequence ID" value="EYC42658.1"/>
    <property type="molecule type" value="Genomic_DNA"/>
</dbReference>
<gene>
    <name evidence="2" type="primary">Acey_s0522.g2889</name>
    <name evidence="2" type="ORF">Y032_0522g2889</name>
</gene>
<reference evidence="3" key="1">
    <citation type="journal article" date="2015" name="Nat. Genet.">
        <title>The genome and transcriptome of the zoonotic hookworm Ancylostoma ceylanicum identify infection-specific gene families.</title>
        <authorList>
            <person name="Schwarz E.M."/>
            <person name="Hu Y."/>
            <person name="Antoshechkin I."/>
            <person name="Miller M.M."/>
            <person name="Sternberg P.W."/>
            <person name="Aroian R.V."/>
        </authorList>
    </citation>
    <scope>NUCLEOTIDE SEQUENCE</scope>
    <source>
        <strain evidence="3">HY135</strain>
    </source>
</reference>
<dbReference type="Gene3D" id="3.40.33.10">
    <property type="entry name" value="CAP"/>
    <property type="match status" value="1"/>
</dbReference>
<dbReference type="SUPFAM" id="SSF55797">
    <property type="entry name" value="PR-1-like"/>
    <property type="match status" value="1"/>
</dbReference>
<feature type="chain" id="PRO_5001495045" description="SCP domain-containing protein" evidence="1">
    <location>
        <begin position="23"/>
        <end position="171"/>
    </location>
</feature>
<proteinExistence type="predicted"/>
<dbReference type="InterPro" id="IPR035940">
    <property type="entry name" value="CAP_sf"/>
</dbReference>